<name>A0ABR3S959_9PLEO</name>
<evidence type="ECO:0000256" key="1">
    <source>
        <dbReference type="SAM" id="MobiDB-lite"/>
    </source>
</evidence>
<dbReference type="InterPro" id="IPR012292">
    <property type="entry name" value="Globin/Proto"/>
</dbReference>
<evidence type="ECO:0000256" key="2">
    <source>
        <dbReference type="SAM" id="SignalP"/>
    </source>
</evidence>
<dbReference type="Proteomes" id="UP001521785">
    <property type="component" value="Unassembled WGS sequence"/>
</dbReference>
<reference evidence="3 4" key="1">
    <citation type="submission" date="2024-02" db="EMBL/GenBank/DDBJ databases">
        <title>De novo assembly and annotation of 12 fungi associated with fruit tree decline syndrome in Ontario, Canada.</title>
        <authorList>
            <person name="Sulman M."/>
            <person name="Ellouze W."/>
            <person name="Ilyukhin E."/>
        </authorList>
    </citation>
    <scope>NUCLEOTIDE SEQUENCE [LARGE SCALE GENOMIC DNA]</scope>
    <source>
        <strain evidence="3 4">M42-189</strain>
    </source>
</reference>
<feature type="region of interest" description="Disordered" evidence="1">
    <location>
        <begin position="127"/>
        <end position="154"/>
    </location>
</feature>
<sequence length="183" mass="18786">MSLFLLTHLYQFFGKLLGCSAYGSMGFPAYAGHDMASAHAFMNLDPSEFGYFVQQVGMAATSFGVTEDDVSSVAMALQKLFGYKCSPPTTVIPEQGATLNSICQNDKCPLDPMATCAAYPNNGTAMEPQSASGMTNGTMPTSTGGMSPSATSTTGGPDFTGAAVSERAGIAVMVGGLALAMAL</sequence>
<keyword evidence="2" id="KW-0732">Signal</keyword>
<organism evidence="3 4">
    <name type="scientific">Paraconiothyrium brasiliense</name>
    <dbReference type="NCBI Taxonomy" id="300254"/>
    <lineage>
        <taxon>Eukaryota</taxon>
        <taxon>Fungi</taxon>
        <taxon>Dikarya</taxon>
        <taxon>Ascomycota</taxon>
        <taxon>Pezizomycotina</taxon>
        <taxon>Dothideomycetes</taxon>
        <taxon>Pleosporomycetidae</taxon>
        <taxon>Pleosporales</taxon>
        <taxon>Massarineae</taxon>
        <taxon>Didymosphaeriaceae</taxon>
        <taxon>Paraconiothyrium</taxon>
    </lineage>
</organism>
<feature type="signal peptide" evidence="2">
    <location>
        <begin position="1"/>
        <end position="18"/>
    </location>
</feature>
<evidence type="ECO:0008006" key="5">
    <source>
        <dbReference type="Google" id="ProtNLM"/>
    </source>
</evidence>
<proteinExistence type="predicted"/>
<evidence type="ECO:0000313" key="4">
    <source>
        <dbReference type="Proteomes" id="UP001521785"/>
    </source>
</evidence>
<protein>
    <recommendedName>
        <fullName evidence="5">Globin</fullName>
    </recommendedName>
</protein>
<comment type="caution">
    <text evidence="3">The sequence shown here is derived from an EMBL/GenBank/DDBJ whole genome shotgun (WGS) entry which is preliminary data.</text>
</comment>
<dbReference type="EMBL" id="JAKJXO020000001">
    <property type="protein sequence ID" value="KAL1613236.1"/>
    <property type="molecule type" value="Genomic_DNA"/>
</dbReference>
<feature type="chain" id="PRO_5046226455" description="Globin" evidence="2">
    <location>
        <begin position="19"/>
        <end position="183"/>
    </location>
</feature>
<keyword evidence="4" id="KW-1185">Reference proteome</keyword>
<gene>
    <name evidence="3" type="ORF">SLS60_001468</name>
</gene>
<dbReference type="Gene3D" id="1.10.490.10">
    <property type="entry name" value="Globins"/>
    <property type="match status" value="1"/>
</dbReference>
<evidence type="ECO:0000313" key="3">
    <source>
        <dbReference type="EMBL" id="KAL1613236.1"/>
    </source>
</evidence>
<accession>A0ABR3S959</accession>